<feature type="domain" description="SKP1 component dimerisation" evidence="5">
    <location>
        <begin position="131"/>
        <end position="177"/>
    </location>
</feature>
<dbReference type="InterPro" id="IPR001232">
    <property type="entry name" value="SKP1-like"/>
</dbReference>
<sequence>MASERPVLKLKSCEGKALQVQRGAALLSGFLKDVLNYTFCATDLANGGREAPIRIKFRSEGGAKGPDKHTLSKVIEYCGLQSSNTKRETGEHGRESWTSEETTYIDGLRGLGTDNTVFKVMMAADYMDIEGLLDLTCEAVADMIRNKSVEEIRELFNIQNDFDPAEEEPNLQSYAWAFENDDAH</sequence>
<evidence type="ECO:0000256" key="2">
    <source>
        <dbReference type="ARBA" id="ARBA00009993"/>
    </source>
</evidence>
<dbReference type="InterPro" id="IPR016897">
    <property type="entry name" value="SKP1"/>
</dbReference>
<comment type="similarity">
    <text evidence="2 4">Belongs to the SKP1 family.</text>
</comment>
<comment type="function">
    <text evidence="4">Involved in ubiquitination and subsequent proteasomal degradation of target proteins. Together with CUL1, RBX1 and a F-box protein, it forms a SCF E3 ubiquitin ligase complex. The functional specificity of this complex depends on the type of F-box protein. In the SCF complex, it serves as an adapter that links the F-box protein to CUL1.</text>
</comment>
<dbReference type="PANTHER" id="PTHR11165">
    <property type="entry name" value="SKP1"/>
    <property type="match status" value="1"/>
</dbReference>
<dbReference type="Pfam" id="PF01466">
    <property type="entry name" value="Skp1"/>
    <property type="match status" value="1"/>
</dbReference>
<dbReference type="SMART" id="SM00512">
    <property type="entry name" value="Skp1"/>
    <property type="match status" value="1"/>
</dbReference>
<gene>
    <name evidence="6" type="ORF">GOP47_0015659</name>
</gene>
<evidence type="ECO:0000256" key="4">
    <source>
        <dbReference type="PIRNR" id="PIRNR028729"/>
    </source>
</evidence>
<dbReference type="GO" id="GO:0006511">
    <property type="term" value="P:ubiquitin-dependent protein catabolic process"/>
    <property type="evidence" value="ECO:0007669"/>
    <property type="project" value="InterPro"/>
</dbReference>
<evidence type="ECO:0000259" key="5">
    <source>
        <dbReference type="Pfam" id="PF01466"/>
    </source>
</evidence>
<proteinExistence type="inferred from homology"/>
<dbReference type="Proteomes" id="UP000886520">
    <property type="component" value="Chromosome 15"/>
</dbReference>
<dbReference type="AlphaFoldDB" id="A0A9D4UK20"/>
<dbReference type="GO" id="GO:0016567">
    <property type="term" value="P:protein ubiquitination"/>
    <property type="evidence" value="ECO:0007669"/>
    <property type="project" value="UniProtKB-UniRule"/>
</dbReference>
<dbReference type="OrthoDB" id="910907at2759"/>
<dbReference type="GO" id="GO:0009867">
    <property type="term" value="P:jasmonic acid mediated signaling pathway"/>
    <property type="evidence" value="ECO:0007669"/>
    <property type="project" value="UniProtKB-ARBA"/>
</dbReference>
<evidence type="ECO:0000313" key="6">
    <source>
        <dbReference type="EMBL" id="KAI5069358.1"/>
    </source>
</evidence>
<evidence type="ECO:0000256" key="3">
    <source>
        <dbReference type="ARBA" id="ARBA00022786"/>
    </source>
</evidence>
<keyword evidence="7" id="KW-1185">Reference proteome</keyword>
<evidence type="ECO:0000256" key="1">
    <source>
        <dbReference type="ARBA" id="ARBA00004906"/>
    </source>
</evidence>
<dbReference type="InterPro" id="IPR011333">
    <property type="entry name" value="SKP1/BTB/POZ_sf"/>
</dbReference>
<comment type="caution">
    <text evidence="6">The sequence shown here is derived from an EMBL/GenBank/DDBJ whole genome shotgun (WGS) entry which is preliminary data.</text>
</comment>
<protein>
    <recommendedName>
        <fullName evidence="4">SKP1-like protein</fullName>
    </recommendedName>
</protein>
<dbReference type="PIRSF" id="PIRSF028729">
    <property type="entry name" value="E3_ubiquit_lig_SCF_Skp"/>
    <property type="match status" value="1"/>
</dbReference>
<keyword evidence="3 4" id="KW-0833">Ubl conjugation pathway</keyword>
<name>A0A9D4UK20_ADICA</name>
<dbReference type="SUPFAM" id="SSF81382">
    <property type="entry name" value="Skp1 dimerisation domain-like"/>
    <property type="match status" value="1"/>
</dbReference>
<evidence type="ECO:0000313" key="7">
    <source>
        <dbReference type="Proteomes" id="UP000886520"/>
    </source>
</evidence>
<comment type="pathway">
    <text evidence="1 4">Protein modification; protein ubiquitination.</text>
</comment>
<dbReference type="InterPro" id="IPR036296">
    <property type="entry name" value="SKP1-like_dim_sf"/>
</dbReference>
<organism evidence="6 7">
    <name type="scientific">Adiantum capillus-veneris</name>
    <name type="common">Maidenhair fern</name>
    <dbReference type="NCBI Taxonomy" id="13818"/>
    <lineage>
        <taxon>Eukaryota</taxon>
        <taxon>Viridiplantae</taxon>
        <taxon>Streptophyta</taxon>
        <taxon>Embryophyta</taxon>
        <taxon>Tracheophyta</taxon>
        <taxon>Polypodiopsida</taxon>
        <taxon>Polypodiidae</taxon>
        <taxon>Polypodiales</taxon>
        <taxon>Pteridineae</taxon>
        <taxon>Pteridaceae</taxon>
        <taxon>Vittarioideae</taxon>
        <taxon>Adiantum</taxon>
    </lineage>
</organism>
<dbReference type="InterPro" id="IPR016072">
    <property type="entry name" value="Skp1_comp_dimer"/>
</dbReference>
<comment type="subunit">
    <text evidence="4">Part of a SCF (SKP1-cullin-F-box) protein ligase complex.</text>
</comment>
<dbReference type="EMBL" id="JABFUD020000015">
    <property type="protein sequence ID" value="KAI5069358.1"/>
    <property type="molecule type" value="Genomic_DNA"/>
</dbReference>
<reference evidence="6" key="1">
    <citation type="submission" date="2021-01" db="EMBL/GenBank/DDBJ databases">
        <title>Adiantum capillus-veneris genome.</title>
        <authorList>
            <person name="Fang Y."/>
            <person name="Liao Q."/>
        </authorList>
    </citation>
    <scope>NUCLEOTIDE SEQUENCE</scope>
    <source>
        <strain evidence="6">H3</strain>
        <tissue evidence="6">Leaf</tissue>
    </source>
</reference>
<dbReference type="Gene3D" id="3.30.710.10">
    <property type="entry name" value="Potassium Channel Kv1.1, Chain A"/>
    <property type="match status" value="1"/>
</dbReference>
<accession>A0A9D4UK20</accession>
<dbReference type="SUPFAM" id="SSF54695">
    <property type="entry name" value="POZ domain"/>
    <property type="match status" value="1"/>
</dbReference>